<feature type="compositionally biased region" description="Low complexity" evidence="1">
    <location>
        <begin position="347"/>
        <end position="364"/>
    </location>
</feature>
<reference evidence="2 3" key="1">
    <citation type="journal article" date="2017" name="Gigascience">
        <title>Genome sequence of the small brown planthopper, Laodelphax striatellus.</title>
        <authorList>
            <person name="Zhu J."/>
            <person name="Jiang F."/>
            <person name="Wang X."/>
            <person name="Yang P."/>
            <person name="Bao Y."/>
            <person name="Zhao W."/>
            <person name="Wang W."/>
            <person name="Lu H."/>
            <person name="Wang Q."/>
            <person name="Cui N."/>
            <person name="Li J."/>
            <person name="Chen X."/>
            <person name="Luo L."/>
            <person name="Yu J."/>
            <person name="Kang L."/>
            <person name="Cui F."/>
        </authorList>
    </citation>
    <scope>NUCLEOTIDE SEQUENCE [LARGE SCALE GENOMIC DNA]</scope>
    <source>
        <strain evidence="2">Lst14</strain>
    </source>
</reference>
<feature type="region of interest" description="Disordered" evidence="1">
    <location>
        <begin position="248"/>
        <end position="279"/>
    </location>
</feature>
<organism evidence="2 3">
    <name type="scientific">Laodelphax striatellus</name>
    <name type="common">Small brown planthopper</name>
    <name type="synonym">Delphax striatella</name>
    <dbReference type="NCBI Taxonomy" id="195883"/>
    <lineage>
        <taxon>Eukaryota</taxon>
        <taxon>Metazoa</taxon>
        <taxon>Ecdysozoa</taxon>
        <taxon>Arthropoda</taxon>
        <taxon>Hexapoda</taxon>
        <taxon>Insecta</taxon>
        <taxon>Pterygota</taxon>
        <taxon>Neoptera</taxon>
        <taxon>Paraneoptera</taxon>
        <taxon>Hemiptera</taxon>
        <taxon>Auchenorrhyncha</taxon>
        <taxon>Fulgoroidea</taxon>
        <taxon>Delphacidae</taxon>
        <taxon>Criomorphinae</taxon>
        <taxon>Laodelphax</taxon>
    </lineage>
</organism>
<dbReference type="Proteomes" id="UP000291343">
    <property type="component" value="Unassembled WGS sequence"/>
</dbReference>
<sequence>MHLGAQTVLKALFSDQEEGTYRRIQLSGKLLVQEELYDMILRPLYYSEGRPGFSIAHVVSRLSYFGHELIDTHFVRALILGAIPLLSLIEAFSPNAHFDCELCYFCRDLAFNSKFRVGELYLDGMFYVAPDDHVKDISSWEETSSRYSGVLLDVGHPVLFRSVFRSVSMDIDIDVELLGLVEEVLGPDWMPEVQPQPPPGWPAAAPEEQPPPPPAPDMPIIVFRSVSMDIDIDVELLGLVEEVLGPDWIPEVQPQPPPGWPAAAPEEQPPPPPAPDMPIISEDELAEWGLGPAPEVPALVGEDIPPARGIEDLTTEGSSNEGPPPRGRSPARGRRRRHNTRHPPVLDTSSSSSSSSSSSTSSSDADADADVLVQAPNSEVSSRASAADRAGVSGIGQRVTKEAVPSWFGREVACSRLYYKFFRPKESPESASRHRGGSSQRVRACGSLRPLVRLSPSGPKDGVGLSNPAGTG</sequence>
<keyword evidence="3" id="KW-1185">Reference proteome</keyword>
<feature type="region of interest" description="Disordered" evidence="1">
    <location>
        <begin position="425"/>
        <end position="472"/>
    </location>
</feature>
<dbReference type="AlphaFoldDB" id="A0A482WWY4"/>
<feature type="compositionally biased region" description="Pro residues" evidence="1">
    <location>
        <begin position="208"/>
        <end position="217"/>
    </location>
</feature>
<feature type="region of interest" description="Disordered" evidence="1">
    <location>
        <begin position="291"/>
        <end position="402"/>
    </location>
</feature>
<proteinExistence type="predicted"/>
<feature type="compositionally biased region" description="Polar residues" evidence="1">
    <location>
        <begin position="375"/>
        <end position="384"/>
    </location>
</feature>
<comment type="caution">
    <text evidence="2">The sequence shown here is derived from an EMBL/GenBank/DDBJ whole genome shotgun (WGS) entry which is preliminary data.</text>
</comment>
<dbReference type="EMBL" id="QKKF02022824">
    <property type="protein sequence ID" value="RZF38107.1"/>
    <property type="molecule type" value="Genomic_DNA"/>
</dbReference>
<evidence type="ECO:0000313" key="2">
    <source>
        <dbReference type="EMBL" id="RZF38107.1"/>
    </source>
</evidence>
<feature type="compositionally biased region" description="Basic residues" evidence="1">
    <location>
        <begin position="329"/>
        <end position="341"/>
    </location>
</feature>
<feature type="region of interest" description="Disordered" evidence="1">
    <location>
        <begin position="189"/>
        <end position="218"/>
    </location>
</feature>
<name>A0A482WWY4_LAOST</name>
<feature type="compositionally biased region" description="Pro residues" evidence="1">
    <location>
        <begin position="267"/>
        <end position="276"/>
    </location>
</feature>
<evidence type="ECO:0000313" key="3">
    <source>
        <dbReference type="Proteomes" id="UP000291343"/>
    </source>
</evidence>
<protein>
    <submittedName>
        <fullName evidence="2">Uncharacterized protein</fullName>
    </submittedName>
</protein>
<evidence type="ECO:0000256" key="1">
    <source>
        <dbReference type="SAM" id="MobiDB-lite"/>
    </source>
</evidence>
<gene>
    <name evidence="2" type="ORF">LSTR_LSTR006506</name>
</gene>
<dbReference type="InParanoid" id="A0A482WWY4"/>
<accession>A0A482WWY4</accession>